<evidence type="ECO:0000313" key="2">
    <source>
        <dbReference type="Proteomes" id="UP000541444"/>
    </source>
</evidence>
<feature type="non-terminal residue" evidence="1">
    <location>
        <position position="1"/>
    </location>
</feature>
<sequence>NEAISIRTHLYYLWNYFEWLYNKCELFLEGEEIWSRMEKGDVVPDIQYYTTDIVHQSIWVRVVI</sequence>
<comment type="caution">
    <text evidence="1">The sequence shown here is derived from an EMBL/GenBank/DDBJ whole genome shotgun (WGS) entry which is preliminary data.</text>
</comment>
<reference evidence="1 2" key="1">
    <citation type="journal article" date="2020" name="IScience">
        <title>Genome Sequencing of the Endangered Kingdonia uniflora (Circaeasteraceae, Ranunculales) Reveals Potential Mechanisms of Evolutionary Specialization.</title>
        <authorList>
            <person name="Sun Y."/>
            <person name="Deng T."/>
            <person name="Zhang A."/>
            <person name="Moore M.J."/>
            <person name="Landis J.B."/>
            <person name="Lin N."/>
            <person name="Zhang H."/>
            <person name="Zhang X."/>
            <person name="Huang J."/>
            <person name="Zhang X."/>
            <person name="Sun H."/>
            <person name="Wang H."/>
        </authorList>
    </citation>
    <scope>NUCLEOTIDE SEQUENCE [LARGE SCALE GENOMIC DNA]</scope>
    <source>
        <strain evidence="1">TB1705</strain>
        <tissue evidence="1">Leaf</tissue>
    </source>
</reference>
<dbReference type="OrthoDB" id="185373at2759"/>
<proteinExistence type="predicted"/>
<keyword evidence="2" id="KW-1185">Reference proteome</keyword>
<dbReference type="AlphaFoldDB" id="A0A7J7LLP5"/>
<dbReference type="EMBL" id="JACGCM010002205">
    <property type="protein sequence ID" value="KAF6143567.1"/>
    <property type="molecule type" value="Genomic_DNA"/>
</dbReference>
<name>A0A7J7LLP5_9MAGN</name>
<gene>
    <name evidence="1" type="ORF">GIB67_029736</name>
</gene>
<dbReference type="Proteomes" id="UP000541444">
    <property type="component" value="Unassembled WGS sequence"/>
</dbReference>
<organism evidence="1 2">
    <name type="scientific">Kingdonia uniflora</name>
    <dbReference type="NCBI Taxonomy" id="39325"/>
    <lineage>
        <taxon>Eukaryota</taxon>
        <taxon>Viridiplantae</taxon>
        <taxon>Streptophyta</taxon>
        <taxon>Embryophyta</taxon>
        <taxon>Tracheophyta</taxon>
        <taxon>Spermatophyta</taxon>
        <taxon>Magnoliopsida</taxon>
        <taxon>Ranunculales</taxon>
        <taxon>Circaeasteraceae</taxon>
        <taxon>Kingdonia</taxon>
    </lineage>
</organism>
<accession>A0A7J7LLP5</accession>
<protein>
    <submittedName>
        <fullName evidence="1">Uncharacterized protein</fullName>
    </submittedName>
</protein>
<evidence type="ECO:0000313" key="1">
    <source>
        <dbReference type="EMBL" id="KAF6143567.1"/>
    </source>
</evidence>